<evidence type="ECO:0000256" key="1">
    <source>
        <dbReference type="ARBA" id="ARBA00001964"/>
    </source>
</evidence>
<accession>A0A382DM62</accession>
<dbReference type="EMBL" id="UINC01039760">
    <property type="protein sequence ID" value="SVB38713.1"/>
    <property type="molecule type" value="Genomic_DNA"/>
</dbReference>
<evidence type="ECO:0000256" key="2">
    <source>
        <dbReference type="ARBA" id="ARBA00023002"/>
    </source>
</evidence>
<name>A0A382DM62_9ZZZZ</name>
<dbReference type="InterPro" id="IPR033248">
    <property type="entry name" value="Transketolase_C"/>
</dbReference>
<organism evidence="5">
    <name type="scientific">marine metagenome</name>
    <dbReference type="NCBI Taxonomy" id="408172"/>
    <lineage>
        <taxon>unclassified sequences</taxon>
        <taxon>metagenomes</taxon>
        <taxon>ecological metagenomes</taxon>
    </lineage>
</organism>
<evidence type="ECO:0000313" key="5">
    <source>
        <dbReference type="EMBL" id="SVB38713.1"/>
    </source>
</evidence>
<reference evidence="5" key="1">
    <citation type="submission" date="2018-05" db="EMBL/GenBank/DDBJ databases">
        <authorList>
            <person name="Lanie J.A."/>
            <person name="Ng W.-L."/>
            <person name="Kazmierczak K.M."/>
            <person name="Andrzejewski T.M."/>
            <person name="Davidsen T.M."/>
            <person name="Wayne K.J."/>
            <person name="Tettelin H."/>
            <person name="Glass J.I."/>
            <person name="Rusch D."/>
            <person name="Podicherti R."/>
            <person name="Tsui H.-C.T."/>
            <person name="Winkler M.E."/>
        </authorList>
    </citation>
    <scope>NUCLEOTIDE SEQUENCE</scope>
</reference>
<dbReference type="PANTHER" id="PTHR43257:SF2">
    <property type="entry name" value="PYRUVATE DEHYDROGENASE E1 COMPONENT SUBUNIT BETA"/>
    <property type="match status" value="1"/>
</dbReference>
<comment type="cofactor">
    <cofactor evidence="1">
        <name>thiamine diphosphate</name>
        <dbReference type="ChEBI" id="CHEBI:58937"/>
    </cofactor>
</comment>
<dbReference type="SMART" id="SM00861">
    <property type="entry name" value="Transket_pyr"/>
    <property type="match status" value="1"/>
</dbReference>
<keyword evidence="3" id="KW-0786">Thiamine pyrophosphate</keyword>
<dbReference type="AlphaFoldDB" id="A0A382DM62"/>
<feature type="domain" description="Transketolase-like pyrimidine-binding" evidence="4">
    <location>
        <begin position="4"/>
        <end position="179"/>
    </location>
</feature>
<keyword evidence="2" id="KW-0560">Oxidoreductase</keyword>
<dbReference type="CDD" id="cd07036">
    <property type="entry name" value="TPP_PYR_E1-PDHc-beta_like"/>
    <property type="match status" value="1"/>
</dbReference>
<dbReference type="InterPro" id="IPR029061">
    <property type="entry name" value="THDP-binding"/>
</dbReference>
<gene>
    <name evidence="5" type="ORF">METZ01_LOCUS191567</name>
</gene>
<dbReference type="FunFam" id="3.40.50.970:FF:000001">
    <property type="entry name" value="Pyruvate dehydrogenase E1 beta subunit"/>
    <property type="match status" value="1"/>
</dbReference>
<protein>
    <recommendedName>
        <fullName evidence="4">Transketolase-like pyrimidine-binding domain-containing protein</fullName>
    </recommendedName>
</protein>
<dbReference type="SUPFAM" id="SSF52922">
    <property type="entry name" value="TK C-terminal domain-like"/>
    <property type="match status" value="1"/>
</dbReference>
<dbReference type="NCBIfam" id="NF006667">
    <property type="entry name" value="PRK09212.1"/>
    <property type="match status" value="1"/>
</dbReference>
<dbReference type="GO" id="GO:0016491">
    <property type="term" value="F:oxidoreductase activity"/>
    <property type="evidence" value="ECO:0007669"/>
    <property type="project" value="UniProtKB-KW"/>
</dbReference>
<dbReference type="SUPFAM" id="SSF52518">
    <property type="entry name" value="Thiamin diphosphate-binding fold (THDP-binding)"/>
    <property type="match status" value="1"/>
</dbReference>
<dbReference type="Gene3D" id="3.40.50.970">
    <property type="match status" value="1"/>
</dbReference>
<sequence length="325" mass="35613">MAELTIRESLNKALKEALDNNENVFLMGEDIGMYGGPYAVTKGLLEEYGSEKIMDTPISESGFVGAAIGASMAGMKPIVEIMTINFSLLAIDQIVNHAAKIHYMSDGQLSVPIIIRTVTGAGGRLAATHSQSFEGWYASVPGLKVVSPSNAIDALGLFRSAINENNPVIFVEHSMLYGVKNDIPDQYYETPIGLPKVLEKGDDLTLIAWSGMMPLAKLVSTELNKSNINTEIIDLRSLNPIDFELIFESVKKTNKVVILDEYWETGSFGSYISSVIQEKCFDYLDGPVGVINSLNVPMPYSAELEDKVIPNIDRAMNKIKELFGF</sequence>
<dbReference type="PANTHER" id="PTHR43257">
    <property type="entry name" value="PYRUVATE DEHYDROGENASE E1 COMPONENT BETA SUBUNIT"/>
    <property type="match status" value="1"/>
</dbReference>
<dbReference type="Gene3D" id="3.40.50.920">
    <property type="match status" value="1"/>
</dbReference>
<evidence type="ECO:0000256" key="3">
    <source>
        <dbReference type="ARBA" id="ARBA00023052"/>
    </source>
</evidence>
<dbReference type="Pfam" id="PF02780">
    <property type="entry name" value="Transketolase_C"/>
    <property type="match status" value="1"/>
</dbReference>
<dbReference type="InterPro" id="IPR009014">
    <property type="entry name" value="Transketo_C/PFOR_II"/>
</dbReference>
<dbReference type="InterPro" id="IPR005475">
    <property type="entry name" value="Transketolase-like_Pyr-bd"/>
</dbReference>
<evidence type="ECO:0000259" key="4">
    <source>
        <dbReference type="SMART" id="SM00861"/>
    </source>
</evidence>
<proteinExistence type="predicted"/>
<dbReference type="Pfam" id="PF02779">
    <property type="entry name" value="Transket_pyr"/>
    <property type="match status" value="1"/>
</dbReference>